<name>A0ABN9V1F8_9DINO</name>
<evidence type="ECO:0000313" key="1">
    <source>
        <dbReference type="EMBL" id="CAK0865809.1"/>
    </source>
</evidence>
<gene>
    <name evidence="1" type="ORF">PCOR1329_LOCUS53238</name>
</gene>
<proteinExistence type="predicted"/>
<evidence type="ECO:0000313" key="2">
    <source>
        <dbReference type="Proteomes" id="UP001189429"/>
    </source>
</evidence>
<reference evidence="1" key="1">
    <citation type="submission" date="2023-10" db="EMBL/GenBank/DDBJ databases">
        <authorList>
            <person name="Chen Y."/>
            <person name="Shah S."/>
            <person name="Dougan E. K."/>
            <person name="Thang M."/>
            <person name="Chan C."/>
        </authorList>
    </citation>
    <scope>NUCLEOTIDE SEQUENCE [LARGE SCALE GENOMIC DNA]</scope>
</reference>
<organism evidence="1 2">
    <name type="scientific">Prorocentrum cordatum</name>
    <dbReference type="NCBI Taxonomy" id="2364126"/>
    <lineage>
        <taxon>Eukaryota</taxon>
        <taxon>Sar</taxon>
        <taxon>Alveolata</taxon>
        <taxon>Dinophyceae</taxon>
        <taxon>Prorocentrales</taxon>
        <taxon>Prorocentraceae</taxon>
        <taxon>Prorocentrum</taxon>
    </lineage>
</organism>
<accession>A0ABN9V1F8</accession>
<dbReference type="Proteomes" id="UP001189429">
    <property type="component" value="Unassembled WGS sequence"/>
</dbReference>
<sequence>MVRSRQFTLAPVSAAGGLVGLGRPLVDHGAEELPFDLSLYAVAGRLFDALAVIVERHHLLRLIRKLCAVADVGTRESIAWRGSAVVSLRSGEASSHPLSRQSGVLSLL</sequence>
<keyword evidence="2" id="KW-1185">Reference proteome</keyword>
<comment type="caution">
    <text evidence="1">The sequence shown here is derived from an EMBL/GenBank/DDBJ whole genome shotgun (WGS) entry which is preliminary data.</text>
</comment>
<protein>
    <submittedName>
        <fullName evidence="1">Uncharacterized protein</fullName>
    </submittedName>
</protein>
<dbReference type="EMBL" id="CAUYUJ010016488">
    <property type="protein sequence ID" value="CAK0865809.1"/>
    <property type="molecule type" value="Genomic_DNA"/>
</dbReference>